<accession>A0ABR3TGL3</accession>
<reference evidence="2 3" key="1">
    <citation type="journal article" date="2023" name="Plant Dis.">
        <title>First Report of Diplodia intermedia Causing Canker and Dieback Diseases on Apple Trees in Canada.</title>
        <authorList>
            <person name="Ellouze W."/>
            <person name="Ilyukhin E."/>
            <person name="Sulman M."/>
            <person name="Ali S."/>
        </authorList>
    </citation>
    <scope>NUCLEOTIDE SEQUENCE [LARGE SCALE GENOMIC DNA]</scope>
    <source>
        <strain evidence="2 3">M45-28</strain>
    </source>
</reference>
<evidence type="ECO:0000313" key="3">
    <source>
        <dbReference type="Proteomes" id="UP001521184"/>
    </source>
</evidence>
<protein>
    <submittedName>
        <fullName evidence="2">Uncharacterized protein</fullName>
    </submittedName>
</protein>
<dbReference type="EMBL" id="JAKEKT020000077">
    <property type="protein sequence ID" value="KAL1638644.1"/>
    <property type="molecule type" value="Genomic_DNA"/>
</dbReference>
<gene>
    <name evidence="2" type="ORF">SLS58_008762</name>
</gene>
<feature type="compositionally biased region" description="Basic and acidic residues" evidence="1">
    <location>
        <begin position="161"/>
        <end position="180"/>
    </location>
</feature>
<sequence>MATMNAETRAISWLQLVNHPSTENIARAVAKQVPHDEILAPLAALLQCRLDVLSITERLEKADSWAALNSSQTQFSQVRTRFRTSMKGMSGGALAGSLKIKAGDVPFGKVQWESAYTGSSTSADSDEDRTMTDESEDESIGEQSDEEDEDDYESDSDGGGDDGRDERLQKPGCSRSDEAR</sequence>
<feature type="region of interest" description="Disordered" evidence="1">
    <location>
        <begin position="116"/>
        <end position="180"/>
    </location>
</feature>
<keyword evidence="3" id="KW-1185">Reference proteome</keyword>
<name>A0ABR3TGL3_9PEZI</name>
<evidence type="ECO:0000313" key="2">
    <source>
        <dbReference type="EMBL" id="KAL1638644.1"/>
    </source>
</evidence>
<comment type="caution">
    <text evidence="2">The sequence shown here is derived from an EMBL/GenBank/DDBJ whole genome shotgun (WGS) entry which is preliminary data.</text>
</comment>
<proteinExistence type="predicted"/>
<organism evidence="2 3">
    <name type="scientific">Diplodia intermedia</name>
    <dbReference type="NCBI Taxonomy" id="856260"/>
    <lineage>
        <taxon>Eukaryota</taxon>
        <taxon>Fungi</taxon>
        <taxon>Dikarya</taxon>
        <taxon>Ascomycota</taxon>
        <taxon>Pezizomycotina</taxon>
        <taxon>Dothideomycetes</taxon>
        <taxon>Dothideomycetes incertae sedis</taxon>
        <taxon>Botryosphaeriales</taxon>
        <taxon>Botryosphaeriaceae</taxon>
        <taxon>Diplodia</taxon>
    </lineage>
</organism>
<feature type="compositionally biased region" description="Acidic residues" evidence="1">
    <location>
        <begin position="133"/>
        <end position="160"/>
    </location>
</feature>
<dbReference type="Proteomes" id="UP001521184">
    <property type="component" value="Unassembled WGS sequence"/>
</dbReference>
<evidence type="ECO:0000256" key="1">
    <source>
        <dbReference type="SAM" id="MobiDB-lite"/>
    </source>
</evidence>